<dbReference type="RefSeq" id="XP_060123405.1">
    <property type="nucleotide sequence ID" value="XM_060267422.1"/>
</dbReference>
<evidence type="ECO:0000256" key="5">
    <source>
        <dbReference type="PIRSR" id="PIRSR606689-2"/>
    </source>
</evidence>
<proteinExistence type="inferred from homology"/>
<feature type="binding site" evidence="5">
    <location>
        <position position="31"/>
    </location>
    <ligand>
        <name>Mg(2+)</name>
        <dbReference type="ChEBI" id="CHEBI:18420"/>
    </ligand>
</feature>
<keyword evidence="5" id="KW-0479">Metal-binding</keyword>
<evidence type="ECO:0000256" key="4">
    <source>
        <dbReference type="PIRSR" id="PIRSR606689-1"/>
    </source>
</evidence>
<comment type="similarity">
    <text evidence="1">Belongs to the small GTPase superfamily. Arf family.</text>
</comment>
<gene>
    <name evidence="7" type="ORF">MJAP1_003494</name>
</gene>
<dbReference type="PANTHER" id="PTHR45732:SF7">
    <property type="entry name" value="ADP-RIBOSYLATION FACTOR-LIKE PROTEIN 8"/>
    <property type="match status" value="1"/>
</dbReference>
<evidence type="ECO:0000256" key="1">
    <source>
        <dbReference type="ARBA" id="ARBA00010290"/>
    </source>
</evidence>
<accession>A0AAF0F8T5</accession>
<keyword evidence="8" id="KW-1185">Reference proteome</keyword>
<protein>
    <submittedName>
        <fullName evidence="7">Uncharacterized protein</fullName>
    </submittedName>
</protein>
<dbReference type="CDD" id="cd04159">
    <property type="entry name" value="Arl10_like"/>
    <property type="match status" value="1"/>
</dbReference>
<feature type="binding site" evidence="5">
    <location>
        <position position="49"/>
    </location>
    <ligand>
        <name>Mg(2+)</name>
        <dbReference type="ChEBI" id="CHEBI:18420"/>
    </ligand>
</feature>
<evidence type="ECO:0000313" key="8">
    <source>
        <dbReference type="Proteomes" id="UP001217754"/>
    </source>
</evidence>
<keyword evidence="2 4" id="KW-0547">Nucleotide-binding</keyword>
<dbReference type="NCBIfam" id="TIGR00231">
    <property type="entry name" value="small_GTP"/>
    <property type="match status" value="1"/>
</dbReference>
<name>A0AAF0F8T5_9BASI</name>
<dbReference type="GO" id="GO:0098852">
    <property type="term" value="C:lytic vacuole membrane"/>
    <property type="evidence" value="ECO:0007669"/>
    <property type="project" value="TreeGrafter"/>
</dbReference>
<dbReference type="PANTHER" id="PTHR45732">
    <property type="entry name" value="ADP-RIBOSYLATION FACTOR-LIKE PROTEIN 8"/>
    <property type="match status" value="1"/>
</dbReference>
<dbReference type="GO" id="GO:0046872">
    <property type="term" value="F:metal ion binding"/>
    <property type="evidence" value="ECO:0007669"/>
    <property type="project" value="UniProtKB-KW"/>
</dbReference>
<evidence type="ECO:0000256" key="3">
    <source>
        <dbReference type="ARBA" id="ARBA00023134"/>
    </source>
</evidence>
<dbReference type="GO" id="GO:0003924">
    <property type="term" value="F:GTPase activity"/>
    <property type="evidence" value="ECO:0007669"/>
    <property type="project" value="InterPro"/>
</dbReference>
<evidence type="ECO:0000256" key="6">
    <source>
        <dbReference type="SAM" id="SignalP"/>
    </source>
</evidence>
<dbReference type="GO" id="GO:0015031">
    <property type="term" value="P:protein transport"/>
    <property type="evidence" value="ECO:0007669"/>
    <property type="project" value="InterPro"/>
</dbReference>
<organism evidence="7 8">
    <name type="scientific">Malassezia japonica</name>
    <dbReference type="NCBI Taxonomy" id="223818"/>
    <lineage>
        <taxon>Eukaryota</taxon>
        <taxon>Fungi</taxon>
        <taxon>Dikarya</taxon>
        <taxon>Basidiomycota</taxon>
        <taxon>Ustilaginomycotina</taxon>
        <taxon>Malasseziomycetes</taxon>
        <taxon>Malasseziales</taxon>
        <taxon>Malasseziaceae</taxon>
        <taxon>Malassezia</taxon>
    </lineage>
</organism>
<dbReference type="Proteomes" id="UP001217754">
    <property type="component" value="Chromosome 6"/>
</dbReference>
<evidence type="ECO:0000313" key="7">
    <source>
        <dbReference type="EMBL" id="WFD40508.1"/>
    </source>
</evidence>
<keyword evidence="6" id="KW-0732">Signal</keyword>
<feature type="binding site" evidence="4">
    <location>
        <begin position="24"/>
        <end position="31"/>
    </location>
    <ligand>
        <name>GTP</name>
        <dbReference type="ChEBI" id="CHEBI:37565"/>
    </ligand>
</feature>
<dbReference type="SMART" id="SM00178">
    <property type="entry name" value="SAR"/>
    <property type="match status" value="1"/>
</dbReference>
<dbReference type="AlphaFoldDB" id="A0AAF0F8T5"/>
<dbReference type="InterPro" id="IPR005225">
    <property type="entry name" value="Small_GTP-bd"/>
</dbReference>
<feature type="chain" id="PRO_5042289696" evidence="6">
    <location>
        <begin position="16"/>
        <end position="203"/>
    </location>
</feature>
<dbReference type="PROSITE" id="PS51417">
    <property type="entry name" value="ARF"/>
    <property type="match status" value="1"/>
</dbReference>
<keyword evidence="5" id="KW-0460">Magnesium</keyword>
<dbReference type="InterPro" id="IPR006689">
    <property type="entry name" value="Small_GTPase_ARF/SAR"/>
</dbReference>
<keyword evidence="3 4" id="KW-0342">GTP-binding</keyword>
<evidence type="ECO:0000256" key="2">
    <source>
        <dbReference type="ARBA" id="ARBA00022741"/>
    </source>
</evidence>
<dbReference type="InterPro" id="IPR027417">
    <property type="entry name" value="P-loop_NTPase"/>
</dbReference>
<dbReference type="EMBL" id="CP119963">
    <property type="protein sequence ID" value="WFD40508.1"/>
    <property type="molecule type" value="Genomic_DNA"/>
</dbReference>
<feature type="binding site" evidence="4">
    <location>
        <position position="71"/>
    </location>
    <ligand>
        <name>GTP</name>
        <dbReference type="ChEBI" id="CHEBI:37565"/>
    </ligand>
</feature>
<feature type="signal peptide" evidence="6">
    <location>
        <begin position="1"/>
        <end position="15"/>
    </location>
</feature>
<sequence>MLGFLIEWLRSLLFTRYLDVCIVGLPGAGKTTLTNVLVTGRVPEHVAPTVGYNLRQLRVGNVRMRLWDIGGQPRFRSMWERYCSGVSAVVFAVDSSIPLPPGYSTKDQGEYSEEEKTARNRESEAWNIAAEELHSLIQRPALAGLPLLVLATKNDLPNPASVQEVISVMDLASLKDREVYCYSISTFNQTNIGITIKWLCAKR</sequence>
<dbReference type="Pfam" id="PF00025">
    <property type="entry name" value="Arf"/>
    <property type="match status" value="2"/>
</dbReference>
<dbReference type="SMART" id="SM00177">
    <property type="entry name" value="ARF"/>
    <property type="match status" value="1"/>
</dbReference>
<reference evidence="7" key="1">
    <citation type="submission" date="2023-03" db="EMBL/GenBank/DDBJ databases">
        <title>Mating type loci evolution in Malassezia.</title>
        <authorList>
            <person name="Coelho M.A."/>
        </authorList>
    </citation>
    <scope>NUCLEOTIDE SEQUENCE</scope>
    <source>
        <strain evidence="7">CBS 9431</strain>
    </source>
</reference>
<dbReference type="InterPro" id="IPR044154">
    <property type="entry name" value="Arl8a/8b"/>
</dbReference>
<dbReference type="SUPFAM" id="SSF52540">
    <property type="entry name" value="P-loop containing nucleoside triphosphate hydrolases"/>
    <property type="match status" value="1"/>
</dbReference>
<dbReference type="GO" id="GO:0005525">
    <property type="term" value="F:GTP binding"/>
    <property type="evidence" value="ECO:0007669"/>
    <property type="project" value="UniProtKB-KW"/>
</dbReference>
<dbReference type="Gene3D" id="3.40.50.300">
    <property type="entry name" value="P-loop containing nucleotide triphosphate hydrolases"/>
    <property type="match status" value="1"/>
</dbReference>
<dbReference type="GeneID" id="85227145"/>